<reference evidence="1" key="2">
    <citation type="submission" date="2023-06" db="EMBL/GenBank/DDBJ databases">
        <authorList>
            <person name="Ma L."/>
            <person name="Liu K.-W."/>
            <person name="Li Z."/>
            <person name="Hsiao Y.-Y."/>
            <person name="Qi Y."/>
            <person name="Fu T."/>
            <person name="Tang G."/>
            <person name="Zhang D."/>
            <person name="Sun W.-H."/>
            <person name="Liu D.-K."/>
            <person name="Li Y."/>
            <person name="Chen G.-Z."/>
            <person name="Liu X.-D."/>
            <person name="Liao X.-Y."/>
            <person name="Jiang Y.-T."/>
            <person name="Yu X."/>
            <person name="Hao Y."/>
            <person name="Huang J."/>
            <person name="Zhao X.-W."/>
            <person name="Ke S."/>
            <person name="Chen Y.-Y."/>
            <person name="Wu W.-L."/>
            <person name="Hsu J.-L."/>
            <person name="Lin Y.-F."/>
            <person name="Huang M.-D."/>
            <person name="Li C.-Y."/>
            <person name="Huang L."/>
            <person name="Wang Z.-W."/>
            <person name="Zhao X."/>
            <person name="Zhong W.-Y."/>
            <person name="Peng D.-H."/>
            <person name="Ahmad S."/>
            <person name="Lan S."/>
            <person name="Zhang J.-S."/>
            <person name="Tsai W.-C."/>
            <person name="Van De Peer Y."/>
            <person name="Liu Z.-J."/>
        </authorList>
    </citation>
    <scope>NUCLEOTIDE SEQUENCE</scope>
    <source>
        <strain evidence="1">SCP</strain>
        <tissue evidence="1">Leaves</tissue>
    </source>
</reference>
<organism evidence="1 2">
    <name type="scientific">Acorus gramineus</name>
    <name type="common">Dwarf sweet flag</name>
    <dbReference type="NCBI Taxonomy" id="55184"/>
    <lineage>
        <taxon>Eukaryota</taxon>
        <taxon>Viridiplantae</taxon>
        <taxon>Streptophyta</taxon>
        <taxon>Embryophyta</taxon>
        <taxon>Tracheophyta</taxon>
        <taxon>Spermatophyta</taxon>
        <taxon>Magnoliopsida</taxon>
        <taxon>Liliopsida</taxon>
        <taxon>Acoraceae</taxon>
        <taxon>Acorus</taxon>
    </lineage>
</organism>
<dbReference type="AlphaFoldDB" id="A0AAV9ACH7"/>
<name>A0AAV9ACH7_ACOGR</name>
<keyword evidence="2" id="KW-1185">Reference proteome</keyword>
<evidence type="ECO:0000313" key="2">
    <source>
        <dbReference type="Proteomes" id="UP001179952"/>
    </source>
</evidence>
<comment type="caution">
    <text evidence="1">The sequence shown here is derived from an EMBL/GenBank/DDBJ whole genome shotgun (WGS) entry which is preliminary data.</text>
</comment>
<sequence length="93" mass="10620">MRAVLGGGFRVDGLVWYGGAVCLERAVVMRRDVKWEEVWVVWDVEVVGGEGGMRRSFRNESQSGVRFVMEMEFLRVVGSSLKLIHFDNMSFCD</sequence>
<evidence type="ECO:0000313" key="1">
    <source>
        <dbReference type="EMBL" id="KAK1261897.1"/>
    </source>
</evidence>
<dbReference type="EMBL" id="JAUJYN010000010">
    <property type="protein sequence ID" value="KAK1261897.1"/>
    <property type="molecule type" value="Genomic_DNA"/>
</dbReference>
<gene>
    <name evidence="1" type="ORF">QJS04_geneDACA008900</name>
</gene>
<accession>A0AAV9ACH7</accession>
<dbReference type="Proteomes" id="UP001179952">
    <property type="component" value="Unassembled WGS sequence"/>
</dbReference>
<reference evidence="1" key="1">
    <citation type="journal article" date="2023" name="Nat. Commun.">
        <title>Diploid and tetraploid genomes of Acorus and the evolution of monocots.</title>
        <authorList>
            <person name="Ma L."/>
            <person name="Liu K.W."/>
            <person name="Li Z."/>
            <person name="Hsiao Y.Y."/>
            <person name="Qi Y."/>
            <person name="Fu T."/>
            <person name="Tang G.D."/>
            <person name="Zhang D."/>
            <person name="Sun W.H."/>
            <person name="Liu D.K."/>
            <person name="Li Y."/>
            <person name="Chen G.Z."/>
            <person name="Liu X.D."/>
            <person name="Liao X.Y."/>
            <person name="Jiang Y.T."/>
            <person name="Yu X."/>
            <person name="Hao Y."/>
            <person name="Huang J."/>
            <person name="Zhao X.W."/>
            <person name="Ke S."/>
            <person name="Chen Y.Y."/>
            <person name="Wu W.L."/>
            <person name="Hsu J.L."/>
            <person name="Lin Y.F."/>
            <person name="Huang M.D."/>
            <person name="Li C.Y."/>
            <person name="Huang L."/>
            <person name="Wang Z.W."/>
            <person name="Zhao X."/>
            <person name="Zhong W.Y."/>
            <person name="Peng D.H."/>
            <person name="Ahmad S."/>
            <person name="Lan S."/>
            <person name="Zhang J.S."/>
            <person name="Tsai W.C."/>
            <person name="Van de Peer Y."/>
            <person name="Liu Z.J."/>
        </authorList>
    </citation>
    <scope>NUCLEOTIDE SEQUENCE</scope>
    <source>
        <strain evidence="1">SCP</strain>
    </source>
</reference>
<protein>
    <submittedName>
        <fullName evidence="1">Uncharacterized protein</fullName>
    </submittedName>
</protein>
<proteinExistence type="predicted"/>